<protein>
    <submittedName>
        <fullName evidence="1">Chemotaxis protein methyltransferase CheR</fullName>
    </submittedName>
</protein>
<comment type="caution">
    <text evidence="1">The sequence shown here is derived from an EMBL/GenBank/DDBJ whole genome shotgun (WGS) entry which is preliminary data.</text>
</comment>
<dbReference type="GO" id="GO:0032259">
    <property type="term" value="P:methylation"/>
    <property type="evidence" value="ECO:0007669"/>
    <property type="project" value="UniProtKB-KW"/>
</dbReference>
<feature type="non-terminal residue" evidence="1">
    <location>
        <position position="27"/>
    </location>
</feature>
<dbReference type="Proteomes" id="UP000018849">
    <property type="component" value="Unassembled WGS sequence"/>
</dbReference>
<evidence type="ECO:0000313" key="1">
    <source>
        <dbReference type="EMBL" id="EPN69878.1"/>
    </source>
</evidence>
<name>A0A656K510_PSESF</name>
<accession>A0A656K510</accession>
<sequence length="27" mass="3018">MKADDSRFFSFLKDRIGLDVTSVGEAI</sequence>
<reference evidence="1 2" key="1">
    <citation type="journal article" date="2013" name="PLoS Pathog.">
        <title>Genomic analysis of the Kiwifruit pathogen Pseudomonas syringae pv. actinidiae provides insight into the origins of an emergent plant disease.</title>
        <authorList>
            <person name="McCann H.C."/>
            <person name="Rikkerink E.H."/>
            <person name="Bertels F."/>
            <person name="Fiers M."/>
            <person name="Lu A."/>
            <person name="Rees-George J."/>
            <person name="Andersen M.T."/>
            <person name="Gleave A.P."/>
            <person name="Haubold B."/>
            <person name="Wohlers M.W."/>
            <person name="Guttman D.S."/>
            <person name="Wang P.W."/>
            <person name="Straub C."/>
            <person name="Vanneste J.L."/>
            <person name="Rainey P.B."/>
            <person name="Templeton M.D."/>
        </authorList>
    </citation>
    <scope>NUCLEOTIDE SEQUENCE [LARGE SCALE GENOMIC DNA]</scope>
    <source>
        <strain evidence="1 2">ICMP 19096</strain>
    </source>
</reference>
<evidence type="ECO:0000313" key="2">
    <source>
        <dbReference type="Proteomes" id="UP000018849"/>
    </source>
</evidence>
<organism evidence="1 2">
    <name type="scientific">Pseudomonas syringae pv. actinidiae ICMP 19096</name>
    <dbReference type="NCBI Taxonomy" id="1194405"/>
    <lineage>
        <taxon>Bacteria</taxon>
        <taxon>Pseudomonadati</taxon>
        <taxon>Pseudomonadota</taxon>
        <taxon>Gammaproteobacteria</taxon>
        <taxon>Pseudomonadales</taxon>
        <taxon>Pseudomonadaceae</taxon>
        <taxon>Pseudomonas</taxon>
        <taxon>Pseudomonas syringae</taxon>
    </lineage>
</organism>
<dbReference type="EMBL" id="AOKF01000072">
    <property type="protein sequence ID" value="EPN69878.1"/>
    <property type="molecule type" value="Genomic_DNA"/>
</dbReference>
<dbReference type="GO" id="GO:0008168">
    <property type="term" value="F:methyltransferase activity"/>
    <property type="evidence" value="ECO:0007669"/>
    <property type="project" value="UniProtKB-KW"/>
</dbReference>
<keyword evidence="1" id="KW-0489">Methyltransferase</keyword>
<proteinExistence type="predicted"/>
<dbReference type="AlphaFoldDB" id="A0A656K510"/>
<gene>
    <name evidence="1" type="ORF">A245_01006</name>
</gene>
<keyword evidence="1" id="KW-0808">Transferase</keyword>